<evidence type="ECO:0000313" key="2">
    <source>
        <dbReference type="Proteomes" id="UP000054217"/>
    </source>
</evidence>
<keyword evidence="2" id="KW-1185">Reference proteome</keyword>
<reference evidence="2" key="2">
    <citation type="submission" date="2015-01" db="EMBL/GenBank/DDBJ databases">
        <title>Evolutionary Origins and Diversification of the Mycorrhizal Mutualists.</title>
        <authorList>
            <consortium name="DOE Joint Genome Institute"/>
            <consortium name="Mycorrhizal Genomics Consortium"/>
            <person name="Kohler A."/>
            <person name="Kuo A."/>
            <person name="Nagy L.G."/>
            <person name="Floudas D."/>
            <person name="Copeland A."/>
            <person name="Barry K.W."/>
            <person name="Cichocki N."/>
            <person name="Veneault-Fourrey C."/>
            <person name="LaButti K."/>
            <person name="Lindquist E.A."/>
            <person name="Lipzen A."/>
            <person name="Lundell T."/>
            <person name="Morin E."/>
            <person name="Murat C."/>
            <person name="Riley R."/>
            <person name="Ohm R."/>
            <person name="Sun H."/>
            <person name="Tunlid A."/>
            <person name="Henrissat B."/>
            <person name="Grigoriev I.V."/>
            <person name="Hibbett D.S."/>
            <person name="Martin F."/>
        </authorList>
    </citation>
    <scope>NUCLEOTIDE SEQUENCE [LARGE SCALE GENOMIC DNA]</scope>
    <source>
        <strain evidence="2">Marx 270</strain>
    </source>
</reference>
<dbReference type="HOGENOM" id="CLU_090544_1_1_1"/>
<proteinExistence type="predicted"/>
<protein>
    <submittedName>
        <fullName evidence="1">Uncharacterized protein</fullName>
    </submittedName>
</protein>
<dbReference type="InParanoid" id="A0A0C3NLG3"/>
<dbReference type="EMBL" id="KN832046">
    <property type="protein sequence ID" value="KIN96460.1"/>
    <property type="molecule type" value="Genomic_DNA"/>
</dbReference>
<sequence length="121" mass="13699">GLAPTHLLQLRPVLDCLNFLSRHGETRGRENVAEVLNGVGVDLALLWLGIETMLSKAAEYLFYMITVYHDADIEHIHKDAINELLKSCRHISQNEGHYLPPVRTIMSVERSFPFISVCDVD</sequence>
<accession>A0A0C3NLG3</accession>
<dbReference type="AlphaFoldDB" id="A0A0C3NLG3"/>
<feature type="non-terminal residue" evidence="1">
    <location>
        <position position="1"/>
    </location>
</feature>
<name>A0A0C3NLG3_PISTI</name>
<evidence type="ECO:0000313" key="1">
    <source>
        <dbReference type="EMBL" id="KIN96460.1"/>
    </source>
</evidence>
<dbReference type="Proteomes" id="UP000054217">
    <property type="component" value="Unassembled WGS sequence"/>
</dbReference>
<organism evidence="1 2">
    <name type="scientific">Pisolithus tinctorius Marx 270</name>
    <dbReference type="NCBI Taxonomy" id="870435"/>
    <lineage>
        <taxon>Eukaryota</taxon>
        <taxon>Fungi</taxon>
        <taxon>Dikarya</taxon>
        <taxon>Basidiomycota</taxon>
        <taxon>Agaricomycotina</taxon>
        <taxon>Agaricomycetes</taxon>
        <taxon>Agaricomycetidae</taxon>
        <taxon>Boletales</taxon>
        <taxon>Sclerodermatineae</taxon>
        <taxon>Pisolithaceae</taxon>
        <taxon>Pisolithus</taxon>
    </lineage>
</organism>
<reference evidence="1 2" key="1">
    <citation type="submission" date="2014-04" db="EMBL/GenBank/DDBJ databases">
        <authorList>
            <consortium name="DOE Joint Genome Institute"/>
            <person name="Kuo A."/>
            <person name="Kohler A."/>
            <person name="Costa M.D."/>
            <person name="Nagy L.G."/>
            <person name="Floudas D."/>
            <person name="Copeland A."/>
            <person name="Barry K.W."/>
            <person name="Cichocki N."/>
            <person name="Veneault-Fourrey C."/>
            <person name="LaButti K."/>
            <person name="Lindquist E.A."/>
            <person name="Lipzen A."/>
            <person name="Lundell T."/>
            <person name="Morin E."/>
            <person name="Murat C."/>
            <person name="Sun H."/>
            <person name="Tunlid A."/>
            <person name="Henrissat B."/>
            <person name="Grigoriev I.V."/>
            <person name="Hibbett D.S."/>
            <person name="Martin F."/>
            <person name="Nordberg H.P."/>
            <person name="Cantor M.N."/>
            <person name="Hua S.X."/>
        </authorList>
    </citation>
    <scope>NUCLEOTIDE SEQUENCE [LARGE SCALE GENOMIC DNA]</scope>
    <source>
        <strain evidence="1 2">Marx 270</strain>
    </source>
</reference>
<gene>
    <name evidence="1" type="ORF">M404DRAFT_162966</name>
</gene>